<dbReference type="RefSeq" id="WP_016471668.1">
    <property type="nucleotide sequence ID" value="NZ_CP103060.1"/>
</dbReference>
<dbReference type="Proteomes" id="UP000298111">
    <property type="component" value="Unassembled WGS sequence"/>
</dbReference>
<dbReference type="CDD" id="cd02440">
    <property type="entry name" value="AdoMet_MTases"/>
    <property type="match status" value="1"/>
</dbReference>
<dbReference type="Gene3D" id="3.40.50.150">
    <property type="entry name" value="Vaccinia Virus protein VP39"/>
    <property type="match status" value="1"/>
</dbReference>
<evidence type="ECO:0000313" key="4">
    <source>
        <dbReference type="Proteomes" id="UP000298111"/>
    </source>
</evidence>
<feature type="region of interest" description="Disordered" evidence="1">
    <location>
        <begin position="1"/>
        <end position="29"/>
    </location>
</feature>
<keyword evidence="3" id="KW-0489">Methyltransferase</keyword>
<dbReference type="PANTHER" id="PTHR18895:SF74">
    <property type="entry name" value="MTRF1L RELEASE FACTOR GLUTAMINE METHYLTRANSFERASE"/>
    <property type="match status" value="1"/>
</dbReference>
<dbReference type="Pfam" id="PF13649">
    <property type="entry name" value="Methyltransf_25"/>
    <property type="match status" value="1"/>
</dbReference>
<gene>
    <name evidence="3" type="ORF">D8771_08905</name>
</gene>
<evidence type="ECO:0000259" key="2">
    <source>
        <dbReference type="Pfam" id="PF13649"/>
    </source>
</evidence>
<dbReference type="AlphaFoldDB" id="A0A8H1QT01"/>
<dbReference type="SUPFAM" id="SSF53335">
    <property type="entry name" value="S-adenosyl-L-methionine-dependent methyltransferases"/>
    <property type="match status" value="1"/>
</dbReference>
<sequence length="257" mass="27291">MTDPVTRGGPGRTPQPRADSGTDTGQVPEWPDAAARERIAEAEATGTFSYLGETWDFAPGVFLPTTSYATAFFAQRLPYPRGGTFLEVGCGAGVTAVYAARAGCADVLAVDVEPHAVVATRRNARRHRTPQVRAKTGDVFDALGPDDGPFDLVFWALPYVSLPEGSPPPSSYARGVEDVGHYCCRTYLAGARRHLAPGGRLFLGLGDISDEEALHSLAAAHGFRAELTDRGRGTPGDGIDDPVEHRLYELLPVAGTA</sequence>
<proteinExistence type="predicted"/>
<accession>A0A8H1QT01</accession>
<dbReference type="GeneID" id="75179515"/>
<feature type="domain" description="Methyltransferase" evidence="2">
    <location>
        <begin position="86"/>
        <end position="159"/>
    </location>
</feature>
<protein>
    <submittedName>
        <fullName evidence="3">Methyltransferase domain-containing protein</fullName>
    </submittedName>
</protein>
<dbReference type="GO" id="GO:0036009">
    <property type="term" value="F:protein-glutamine N-methyltransferase activity"/>
    <property type="evidence" value="ECO:0007669"/>
    <property type="project" value="TreeGrafter"/>
</dbReference>
<dbReference type="EMBL" id="RCIY01000040">
    <property type="protein sequence ID" value="TGG86449.1"/>
    <property type="molecule type" value="Genomic_DNA"/>
</dbReference>
<keyword evidence="3" id="KW-0808">Transferase</keyword>
<dbReference type="PANTHER" id="PTHR18895">
    <property type="entry name" value="HEMK METHYLTRANSFERASE"/>
    <property type="match status" value="1"/>
</dbReference>
<dbReference type="GO" id="GO:0032259">
    <property type="term" value="P:methylation"/>
    <property type="evidence" value="ECO:0007669"/>
    <property type="project" value="UniProtKB-KW"/>
</dbReference>
<dbReference type="InterPro" id="IPR029063">
    <property type="entry name" value="SAM-dependent_MTases_sf"/>
</dbReference>
<dbReference type="InterPro" id="IPR041698">
    <property type="entry name" value="Methyltransf_25"/>
</dbReference>
<organism evidence="3 4">
    <name type="scientific">Streptomyces albus</name>
    <dbReference type="NCBI Taxonomy" id="1888"/>
    <lineage>
        <taxon>Bacteria</taxon>
        <taxon>Bacillati</taxon>
        <taxon>Actinomycetota</taxon>
        <taxon>Actinomycetes</taxon>
        <taxon>Kitasatosporales</taxon>
        <taxon>Streptomycetaceae</taxon>
        <taxon>Streptomyces</taxon>
    </lineage>
</organism>
<evidence type="ECO:0000313" key="3">
    <source>
        <dbReference type="EMBL" id="TGG86449.1"/>
    </source>
</evidence>
<dbReference type="InterPro" id="IPR050320">
    <property type="entry name" value="N5-glutamine_MTase"/>
</dbReference>
<reference evidence="3 4" key="1">
    <citation type="submission" date="2018-10" db="EMBL/GenBank/DDBJ databases">
        <title>Isolation of pseudouridimycin from Streptomyces albus DSM 40763.</title>
        <authorList>
            <person name="Rosenqvist P."/>
            <person name="Metsae-Ketelae M."/>
            <person name="Virta P."/>
        </authorList>
    </citation>
    <scope>NUCLEOTIDE SEQUENCE [LARGE SCALE GENOMIC DNA]</scope>
    <source>
        <strain evidence="3 4">DSM 40763</strain>
    </source>
</reference>
<evidence type="ECO:0000256" key="1">
    <source>
        <dbReference type="SAM" id="MobiDB-lite"/>
    </source>
</evidence>
<comment type="caution">
    <text evidence="3">The sequence shown here is derived from an EMBL/GenBank/DDBJ whole genome shotgun (WGS) entry which is preliminary data.</text>
</comment>
<name>A0A8H1QT01_9ACTN</name>